<dbReference type="GO" id="GO:0035438">
    <property type="term" value="F:cyclic-di-GMP binding"/>
    <property type="evidence" value="ECO:0007669"/>
    <property type="project" value="InterPro"/>
</dbReference>
<dbReference type="InterPro" id="IPR012349">
    <property type="entry name" value="Split_barrel_FMN-bd"/>
</dbReference>
<feature type="domain" description="Type III secretion system flagellar brake protein YcgR PilZN" evidence="5">
    <location>
        <begin position="20"/>
        <end position="101"/>
    </location>
</feature>
<dbReference type="SUPFAM" id="SSF141371">
    <property type="entry name" value="PilZ domain-like"/>
    <property type="match status" value="2"/>
</dbReference>
<reference evidence="6 7" key="1">
    <citation type="journal article" date="2014" name="Int. J. Syst. Evol. Microbiol.">
        <title>Complete genome sequence of Corynebacterium casei LMG S-19264T (=DSM 44701T), isolated from a smear-ripened cheese.</title>
        <authorList>
            <consortium name="US DOE Joint Genome Institute (JGI-PGF)"/>
            <person name="Walter F."/>
            <person name="Albersmeier A."/>
            <person name="Kalinowski J."/>
            <person name="Ruckert C."/>
        </authorList>
    </citation>
    <scope>NUCLEOTIDE SEQUENCE [LARGE SCALE GENOMIC DNA]</scope>
    <source>
        <strain evidence="6 7">CGMCC 1.7286</strain>
    </source>
</reference>
<evidence type="ECO:0000256" key="1">
    <source>
        <dbReference type="ARBA" id="ARBA00022636"/>
    </source>
</evidence>
<evidence type="ECO:0000313" key="6">
    <source>
        <dbReference type="EMBL" id="GGO81109.1"/>
    </source>
</evidence>
<organism evidence="6 7">
    <name type="scientific">Marinobacterium nitratireducens</name>
    <dbReference type="NCBI Taxonomy" id="518897"/>
    <lineage>
        <taxon>Bacteria</taxon>
        <taxon>Pseudomonadati</taxon>
        <taxon>Pseudomonadota</taxon>
        <taxon>Gammaproteobacteria</taxon>
        <taxon>Oceanospirillales</taxon>
        <taxon>Oceanospirillaceae</taxon>
        <taxon>Marinobacterium</taxon>
    </lineage>
</organism>
<proteinExistence type="predicted"/>
<sequence length="235" mass="25881">MPKLLQQGETPGLADLQPRPGERLRVECRSPRSRFTAELIGYRDGASLLISAPRAGSQAARIGEGATLTVRLMAGNHICAFTTRLLSAASAPYGYWHLEYPRALEVKRIRASTRVPVRLKVAVDRQEDEYLGGASLPCAAICRDISLGGACVETSQPVGMSGDPVYLTLRLWVAGIDQVLLAPAIIRSQQQEGAPEMLRYRYGVEFQELEEEARLMLAAFVYQRFLAEAGYIDEI</sequence>
<name>A0A917ZFF7_9GAMM</name>
<dbReference type="Pfam" id="PF07238">
    <property type="entry name" value="PilZ"/>
    <property type="match status" value="1"/>
</dbReference>
<evidence type="ECO:0000259" key="4">
    <source>
        <dbReference type="Pfam" id="PF07238"/>
    </source>
</evidence>
<comment type="caution">
    <text evidence="6">The sequence shown here is derived from an EMBL/GenBank/DDBJ whole genome shotgun (WGS) entry which is preliminary data.</text>
</comment>
<dbReference type="AlphaFoldDB" id="A0A917ZFF7"/>
<evidence type="ECO:0000256" key="2">
    <source>
        <dbReference type="ARBA" id="ARBA00022741"/>
    </source>
</evidence>
<evidence type="ECO:0008006" key="8">
    <source>
        <dbReference type="Google" id="ProtNLM"/>
    </source>
</evidence>
<evidence type="ECO:0000256" key="3">
    <source>
        <dbReference type="ARBA" id="ARBA00023143"/>
    </source>
</evidence>
<dbReference type="Pfam" id="PF12945">
    <property type="entry name" value="PilZNR"/>
    <property type="match status" value="1"/>
</dbReference>
<dbReference type="RefSeq" id="WP_188860386.1">
    <property type="nucleotide sequence ID" value="NZ_BMLT01000004.1"/>
</dbReference>
<dbReference type="Gene3D" id="2.40.10.220">
    <property type="entry name" value="predicted glycosyltransferase like domains"/>
    <property type="match status" value="1"/>
</dbReference>
<dbReference type="EMBL" id="BMLT01000004">
    <property type="protein sequence ID" value="GGO81109.1"/>
    <property type="molecule type" value="Genomic_DNA"/>
</dbReference>
<dbReference type="InterPro" id="IPR009875">
    <property type="entry name" value="PilZ_domain"/>
</dbReference>
<dbReference type="Proteomes" id="UP000599578">
    <property type="component" value="Unassembled WGS sequence"/>
</dbReference>
<keyword evidence="2" id="KW-0547">Nucleotide-binding</keyword>
<protein>
    <recommendedName>
        <fullName evidence="8">Flagellar brake protein</fullName>
    </recommendedName>
</protein>
<evidence type="ECO:0000313" key="7">
    <source>
        <dbReference type="Proteomes" id="UP000599578"/>
    </source>
</evidence>
<keyword evidence="1" id="KW-0973">c-di-GMP</keyword>
<dbReference type="Gene3D" id="2.30.110.10">
    <property type="entry name" value="Electron Transport, Fmn-binding Protein, Chain A"/>
    <property type="match status" value="1"/>
</dbReference>
<keyword evidence="3" id="KW-0975">Bacterial flagellum</keyword>
<feature type="domain" description="PilZ" evidence="4">
    <location>
        <begin position="110"/>
        <end position="223"/>
    </location>
</feature>
<accession>A0A917ZFF7</accession>
<keyword evidence="7" id="KW-1185">Reference proteome</keyword>
<evidence type="ECO:0000259" key="5">
    <source>
        <dbReference type="Pfam" id="PF12945"/>
    </source>
</evidence>
<dbReference type="InterPro" id="IPR009926">
    <property type="entry name" value="T3SS_YcgR_PilZN"/>
</dbReference>
<gene>
    <name evidence="6" type="ORF">GCM10011348_19400</name>
</gene>